<dbReference type="Proteomes" id="UP000034681">
    <property type="component" value="Unassembled WGS sequence"/>
</dbReference>
<reference evidence="2" key="1">
    <citation type="submission" date="2012-04" db="EMBL/GenBank/DDBJ databases">
        <authorList>
            <person name="Borisov I.G."/>
            <person name="Ivanikova N.V."/>
            <person name="Pinevich A.V."/>
        </authorList>
    </citation>
    <scope>NUCLEOTIDE SEQUENCE</scope>
    <source>
        <strain evidence="2">CALU 1027</strain>
    </source>
</reference>
<gene>
    <name evidence="2" type="ORF">PROH_13620</name>
</gene>
<evidence type="ECO:0000313" key="3">
    <source>
        <dbReference type="Proteomes" id="UP000034681"/>
    </source>
</evidence>
<evidence type="ECO:0008006" key="4">
    <source>
        <dbReference type="Google" id="ProtNLM"/>
    </source>
</evidence>
<sequence length="260" mass="28757">MWQSLLRPSHFLLTALRRSPLLLRLSCIAPLVIVGSLLAPQLVQAESPTLISLQFPKSTGDAPRRTAGSGVRGAPACITNHPDQTLVALMPNDRVSLTLSGQPSFFVFIPPNTAAEGVFELYLDENHYGSYIERITLSGDPGLVQVTVPPEISLKTEEDYFWRFSLICDQKSPENNAIVQGSVRRTELAPEVIAELEALPEGSLDRAKFYAENRIWHEATAMLYDMQENAPDEWSEWLGSVNLGFLMDEPSALTSSPTLF</sequence>
<keyword evidence="3" id="KW-1185">Reference proteome</keyword>
<feature type="transmembrane region" description="Helical" evidence="1">
    <location>
        <begin position="21"/>
        <end position="43"/>
    </location>
</feature>
<name>A0A0M2PWZ6_PROHO</name>
<keyword evidence="1" id="KW-1133">Transmembrane helix</keyword>
<proteinExistence type="predicted"/>
<comment type="caution">
    <text evidence="2">The sequence shown here is derived from an EMBL/GenBank/DDBJ whole genome shotgun (WGS) entry which is preliminary data.</text>
</comment>
<dbReference type="OrthoDB" id="513783at2"/>
<dbReference type="RefSeq" id="WP_017712322.1">
    <property type="nucleotide sequence ID" value="NZ_KB235937.1"/>
</dbReference>
<organism evidence="2 3">
    <name type="scientific">Prochlorothrix hollandica PCC 9006 = CALU 1027</name>
    <dbReference type="NCBI Taxonomy" id="317619"/>
    <lineage>
        <taxon>Bacteria</taxon>
        <taxon>Bacillati</taxon>
        <taxon>Cyanobacteriota</taxon>
        <taxon>Cyanophyceae</taxon>
        <taxon>Prochlorotrichales</taxon>
        <taxon>Prochlorotrichaceae</taxon>
        <taxon>Prochlorothrix</taxon>
    </lineage>
</organism>
<accession>A0A0M2PWZ6</accession>
<dbReference type="eggNOG" id="COG4252">
    <property type="taxonomic scope" value="Bacteria"/>
</dbReference>
<dbReference type="AlphaFoldDB" id="A0A0M2PWZ6"/>
<dbReference type="EMBL" id="AJTX02000006">
    <property type="protein sequence ID" value="KKI98881.1"/>
    <property type="molecule type" value="Genomic_DNA"/>
</dbReference>
<dbReference type="InterPro" id="IPR010328">
    <property type="entry name" value="DUF928"/>
</dbReference>
<evidence type="ECO:0000313" key="2">
    <source>
        <dbReference type="EMBL" id="KKI98881.1"/>
    </source>
</evidence>
<protein>
    <recommendedName>
        <fullName evidence="4">DUF928 domain-containing protein</fullName>
    </recommendedName>
</protein>
<keyword evidence="1" id="KW-0812">Transmembrane</keyword>
<dbReference type="STRING" id="317619.GCA_000332315_01856"/>
<keyword evidence="1" id="KW-0472">Membrane</keyword>
<evidence type="ECO:0000256" key="1">
    <source>
        <dbReference type="SAM" id="Phobius"/>
    </source>
</evidence>
<dbReference type="Pfam" id="PF06051">
    <property type="entry name" value="DUF928"/>
    <property type="match status" value="1"/>
</dbReference>